<reference evidence="1 2" key="1">
    <citation type="submission" date="2017-09" db="EMBL/GenBank/DDBJ databases">
        <authorList>
            <person name="Ehlers B."/>
            <person name="Leendertz F.H."/>
        </authorList>
    </citation>
    <scope>NUCLEOTIDE SEQUENCE [LARGE SCALE GENOMIC DNA]</scope>
    <source>
        <strain evidence="1 2">DSM 16848</strain>
    </source>
</reference>
<name>A0A286EAA3_9NEIS</name>
<gene>
    <name evidence="1" type="ORF">SAMN02746062_01026</name>
</gene>
<sequence length="77" mass="9274">MIMMIGRLLKMPFEFQAAFHYPTKIKYRPQSLKYTSYSLSLWERAEERRESWHSVCFSLSPTLSQRRGDRWVASKNL</sequence>
<organism evidence="1 2">
    <name type="scientific">Alysiella filiformis DSM 16848</name>
    <dbReference type="NCBI Taxonomy" id="1120981"/>
    <lineage>
        <taxon>Bacteria</taxon>
        <taxon>Pseudomonadati</taxon>
        <taxon>Pseudomonadota</taxon>
        <taxon>Betaproteobacteria</taxon>
        <taxon>Neisseriales</taxon>
        <taxon>Neisseriaceae</taxon>
        <taxon>Alysiella</taxon>
    </lineage>
</organism>
<evidence type="ECO:0000313" key="2">
    <source>
        <dbReference type="Proteomes" id="UP000219669"/>
    </source>
</evidence>
<protein>
    <submittedName>
        <fullName evidence="1">Uncharacterized protein</fullName>
    </submittedName>
</protein>
<accession>A0A286EAA3</accession>
<dbReference type="RefSeq" id="WP_143269123.1">
    <property type="nucleotide sequence ID" value="NZ_OCNF01000006.1"/>
</dbReference>
<evidence type="ECO:0000313" key="1">
    <source>
        <dbReference type="EMBL" id="SOD67764.1"/>
    </source>
</evidence>
<proteinExistence type="predicted"/>
<dbReference type="AlphaFoldDB" id="A0A286EAA3"/>
<keyword evidence="2" id="KW-1185">Reference proteome</keyword>
<dbReference type="Proteomes" id="UP000219669">
    <property type="component" value="Unassembled WGS sequence"/>
</dbReference>
<dbReference type="EMBL" id="OCNF01000006">
    <property type="protein sequence ID" value="SOD67764.1"/>
    <property type="molecule type" value="Genomic_DNA"/>
</dbReference>